<dbReference type="Proteomes" id="UP001501072">
    <property type="component" value="Unassembled WGS sequence"/>
</dbReference>
<comment type="function">
    <text evidence="1 6">Removes the N-terminal methionine from nascent proteins. The N-terminal methionine is often cleaved when the second residue in the primary sequence is small and uncharged (Met-Ala-, Cys, Gly, Pro, Ser, Thr, or Val). Requires deformylation of the N(alpha)-formylated initiator methionine before it can be hydrolyzed.</text>
</comment>
<gene>
    <name evidence="9" type="primary">map_3</name>
    <name evidence="6" type="synonym">map</name>
    <name evidence="9" type="ORF">GCM10009564_39260</name>
</gene>
<evidence type="ECO:0000256" key="6">
    <source>
        <dbReference type="HAMAP-Rule" id="MF_01974"/>
    </source>
</evidence>
<proteinExistence type="inferred from homology"/>
<feature type="binding site" evidence="6">
    <location>
        <position position="129"/>
    </location>
    <ligand>
        <name>a divalent metal cation</name>
        <dbReference type="ChEBI" id="CHEBI:60240"/>
        <label>2</label>
        <note>catalytic</note>
    </ligand>
</feature>
<comment type="cofactor">
    <cofactor evidence="6">
        <name>Co(2+)</name>
        <dbReference type="ChEBI" id="CHEBI:48828"/>
    </cofactor>
    <cofactor evidence="6">
        <name>Zn(2+)</name>
        <dbReference type="ChEBI" id="CHEBI:29105"/>
    </cofactor>
    <cofactor evidence="6">
        <name>Mn(2+)</name>
        <dbReference type="ChEBI" id="CHEBI:29035"/>
    </cofactor>
    <cofactor evidence="6">
        <name>Fe(2+)</name>
        <dbReference type="ChEBI" id="CHEBI:29033"/>
    </cofactor>
    <text evidence="6">Binds 2 divalent metal cations per subunit. Has a high-affinity and a low affinity metal-binding site. The true nature of the physiological cofactor is under debate. The enzyme is active with cobalt, zinc, manganese or divalent iron ions. Most likely, methionine aminopeptidases function as mononuclear Fe(2+)-metalloproteases under physiological conditions, and the catalytically relevant metal-binding site has been assigned to the histidine-containing high-affinity site.</text>
</comment>
<evidence type="ECO:0000256" key="4">
    <source>
        <dbReference type="ARBA" id="ARBA00022723"/>
    </source>
</evidence>
<evidence type="ECO:0000256" key="5">
    <source>
        <dbReference type="ARBA" id="ARBA00022801"/>
    </source>
</evidence>
<reference evidence="9 10" key="1">
    <citation type="journal article" date="2019" name="Int. J. Syst. Evol. Microbiol.">
        <title>The Global Catalogue of Microorganisms (GCM) 10K type strain sequencing project: providing services to taxonomists for standard genome sequencing and annotation.</title>
        <authorList>
            <consortium name="The Broad Institute Genomics Platform"/>
            <consortium name="The Broad Institute Genome Sequencing Center for Infectious Disease"/>
            <person name="Wu L."/>
            <person name="Ma J."/>
        </authorList>
    </citation>
    <scope>NUCLEOTIDE SEQUENCE [LARGE SCALE GENOMIC DNA]</scope>
    <source>
        <strain evidence="9 10">JCM 11269</strain>
    </source>
</reference>
<feature type="binding site" evidence="6">
    <location>
        <position position="129"/>
    </location>
    <ligand>
        <name>a divalent metal cation</name>
        <dbReference type="ChEBI" id="CHEBI:60240"/>
        <label>1</label>
    </ligand>
</feature>
<dbReference type="PANTHER" id="PTHR43330:SF27">
    <property type="entry name" value="METHIONINE AMINOPEPTIDASE"/>
    <property type="match status" value="1"/>
</dbReference>
<keyword evidence="5 6" id="KW-0378">Hydrolase</keyword>
<dbReference type="InterPro" id="IPR001714">
    <property type="entry name" value="Pept_M24_MAP"/>
</dbReference>
<dbReference type="GO" id="GO:0004177">
    <property type="term" value="F:aminopeptidase activity"/>
    <property type="evidence" value="ECO:0007669"/>
    <property type="project" value="UniProtKB-KW"/>
</dbReference>
<dbReference type="InterPro" id="IPR000994">
    <property type="entry name" value="Pept_M24"/>
</dbReference>
<dbReference type="PANTHER" id="PTHR43330">
    <property type="entry name" value="METHIONINE AMINOPEPTIDASE"/>
    <property type="match status" value="1"/>
</dbReference>
<dbReference type="InterPro" id="IPR036005">
    <property type="entry name" value="Creatinase/aminopeptidase-like"/>
</dbReference>
<evidence type="ECO:0000313" key="9">
    <source>
        <dbReference type="EMBL" id="GAA1013225.1"/>
    </source>
</evidence>
<organism evidence="9 10">
    <name type="scientific">Streptomyces thermogriseus</name>
    <dbReference type="NCBI Taxonomy" id="75292"/>
    <lineage>
        <taxon>Bacteria</taxon>
        <taxon>Bacillati</taxon>
        <taxon>Actinomycetota</taxon>
        <taxon>Actinomycetes</taxon>
        <taxon>Kitasatosporales</taxon>
        <taxon>Streptomycetaceae</taxon>
        <taxon>Streptomyces</taxon>
    </lineage>
</organism>
<comment type="subunit">
    <text evidence="6">Monomer.</text>
</comment>
<dbReference type="CDD" id="cd01086">
    <property type="entry name" value="MetAP1"/>
    <property type="match status" value="1"/>
</dbReference>
<feature type="binding site" evidence="6">
    <location>
        <position position="257"/>
    </location>
    <ligand>
        <name>a divalent metal cation</name>
        <dbReference type="ChEBI" id="CHEBI:60240"/>
        <label>1</label>
    </ligand>
</feature>
<keyword evidence="2 6" id="KW-0031">Aminopeptidase</keyword>
<evidence type="ECO:0000259" key="8">
    <source>
        <dbReference type="Pfam" id="PF00557"/>
    </source>
</evidence>
<evidence type="ECO:0000256" key="1">
    <source>
        <dbReference type="ARBA" id="ARBA00002521"/>
    </source>
</evidence>
<name>A0ABN1T392_9ACTN</name>
<feature type="binding site" evidence="6">
    <location>
        <position position="199"/>
    </location>
    <ligand>
        <name>substrate</name>
    </ligand>
</feature>
<evidence type="ECO:0000256" key="7">
    <source>
        <dbReference type="RuleBase" id="RU003653"/>
    </source>
</evidence>
<comment type="catalytic activity">
    <reaction evidence="6 7">
        <text>Release of N-terminal amino acids, preferentially methionine, from peptides and arylamides.</text>
        <dbReference type="EC" id="3.4.11.18"/>
    </reaction>
</comment>
<feature type="binding site" evidence="6">
    <location>
        <position position="225"/>
    </location>
    <ligand>
        <name>a divalent metal cation</name>
        <dbReference type="ChEBI" id="CHEBI:60240"/>
        <label>2</label>
        <note>catalytic</note>
    </ligand>
</feature>
<evidence type="ECO:0000256" key="2">
    <source>
        <dbReference type="ARBA" id="ARBA00022438"/>
    </source>
</evidence>
<feature type="binding site" evidence="6">
    <location>
        <position position="118"/>
    </location>
    <ligand>
        <name>a divalent metal cation</name>
        <dbReference type="ChEBI" id="CHEBI:60240"/>
        <label>1</label>
    </ligand>
</feature>
<feature type="binding site" evidence="6">
    <location>
        <position position="257"/>
    </location>
    <ligand>
        <name>a divalent metal cation</name>
        <dbReference type="ChEBI" id="CHEBI:60240"/>
        <label>2</label>
        <note>catalytic</note>
    </ligand>
</feature>
<feature type="domain" description="Peptidase M24" evidence="8">
    <location>
        <begin position="30"/>
        <end position="264"/>
    </location>
</feature>
<dbReference type="Gene3D" id="3.90.230.10">
    <property type="entry name" value="Creatinase/methionine aminopeptidase superfamily"/>
    <property type="match status" value="1"/>
</dbReference>
<comment type="similarity">
    <text evidence="6">Belongs to the peptidase M24A family. Methionine aminopeptidase type 1 subfamily.</text>
</comment>
<dbReference type="NCBIfam" id="TIGR00500">
    <property type="entry name" value="met_pdase_I"/>
    <property type="match status" value="1"/>
</dbReference>
<dbReference type="PRINTS" id="PR00599">
    <property type="entry name" value="MAPEPTIDASE"/>
</dbReference>
<dbReference type="HAMAP" id="MF_01974">
    <property type="entry name" value="MetAP_1"/>
    <property type="match status" value="1"/>
</dbReference>
<dbReference type="InterPro" id="IPR002467">
    <property type="entry name" value="Pept_M24A_MAP1"/>
</dbReference>
<dbReference type="SUPFAM" id="SSF55920">
    <property type="entry name" value="Creatinase/aminopeptidase"/>
    <property type="match status" value="1"/>
</dbReference>
<dbReference type="EC" id="3.4.11.18" evidence="6 7"/>
<accession>A0ABN1T392</accession>
<dbReference type="Pfam" id="PF00557">
    <property type="entry name" value="Peptidase_M24"/>
    <property type="match status" value="1"/>
</dbReference>
<keyword evidence="4 6" id="KW-0479">Metal-binding</keyword>
<dbReference type="EMBL" id="BAAAHU010000044">
    <property type="protein sequence ID" value="GAA1013225.1"/>
    <property type="molecule type" value="Genomic_DNA"/>
</dbReference>
<sequence>MPPSYRGFRYSNTGIVIGMVELKTDASIDAMHRAGQVVARALTAVREAADVGVSLLELDALAREVLREAGASSPFLGYRPSFAPTPFPAVLCTSVNDAVVHGVPTGYRLRDGDLVSVDFGAELDGWVGDSAISFVVGRPRPADLRLIKTAERALAAGIEAAVAGNRIGDIAHAIGTVCRAAGYGILDGFGGHGIGRRMHEDPDVPNEGRPGRGLPLRPGMVLAIEPMLLAGGTDGYRVAPDGWTLRTRDGSRAAHVEHTVAITEAGPRILTER</sequence>
<keyword evidence="10" id="KW-1185">Reference proteome</keyword>
<keyword evidence="3 6" id="KW-0645">Protease</keyword>
<protein>
    <recommendedName>
        <fullName evidence="6 7">Methionine aminopeptidase</fullName>
        <shortName evidence="6">MAP</shortName>
        <shortName evidence="6">MetAP</shortName>
        <ecNumber evidence="6 7">3.4.11.18</ecNumber>
    </recommendedName>
    <alternativeName>
        <fullName evidence="6">Peptidase M</fullName>
    </alternativeName>
</protein>
<comment type="caution">
    <text evidence="9">The sequence shown here is derived from an EMBL/GenBank/DDBJ whole genome shotgun (WGS) entry which is preliminary data.</text>
</comment>
<feature type="binding site" evidence="6">
    <location>
        <position position="192"/>
    </location>
    <ligand>
        <name>a divalent metal cation</name>
        <dbReference type="ChEBI" id="CHEBI:60240"/>
        <label>2</label>
        <note>catalytic</note>
    </ligand>
</feature>
<feature type="binding site" evidence="6">
    <location>
        <position position="101"/>
    </location>
    <ligand>
        <name>substrate</name>
    </ligand>
</feature>
<evidence type="ECO:0000256" key="3">
    <source>
        <dbReference type="ARBA" id="ARBA00022670"/>
    </source>
</evidence>
<evidence type="ECO:0000313" key="10">
    <source>
        <dbReference type="Proteomes" id="UP001501072"/>
    </source>
</evidence>